<comment type="caution">
    <text evidence="2">The sequence shown here is derived from an EMBL/GenBank/DDBJ whole genome shotgun (WGS) entry which is preliminary data.</text>
</comment>
<keyword evidence="1" id="KW-1133">Transmembrane helix</keyword>
<feature type="transmembrane region" description="Helical" evidence="1">
    <location>
        <begin position="81"/>
        <end position="102"/>
    </location>
</feature>
<reference evidence="3" key="1">
    <citation type="journal article" date="2019" name="Int. J. Syst. Evol. Microbiol.">
        <title>The Global Catalogue of Microorganisms (GCM) 10K type strain sequencing project: providing services to taxonomists for standard genome sequencing and annotation.</title>
        <authorList>
            <consortium name="The Broad Institute Genomics Platform"/>
            <consortium name="The Broad Institute Genome Sequencing Center for Infectious Disease"/>
            <person name="Wu L."/>
            <person name="Ma J."/>
        </authorList>
    </citation>
    <scope>NUCLEOTIDE SEQUENCE [LARGE SCALE GENOMIC DNA]</scope>
    <source>
        <strain evidence="3">JCM 30346</strain>
    </source>
</reference>
<dbReference type="Proteomes" id="UP001596137">
    <property type="component" value="Unassembled WGS sequence"/>
</dbReference>
<keyword evidence="3" id="KW-1185">Reference proteome</keyword>
<name>A0ABW1NMD6_9ACTN</name>
<keyword evidence="1" id="KW-0812">Transmembrane</keyword>
<evidence type="ECO:0000313" key="2">
    <source>
        <dbReference type="EMBL" id="MFC6084519.1"/>
    </source>
</evidence>
<dbReference type="EMBL" id="JBHSRF010000044">
    <property type="protein sequence ID" value="MFC6084519.1"/>
    <property type="molecule type" value="Genomic_DNA"/>
</dbReference>
<feature type="transmembrane region" description="Helical" evidence="1">
    <location>
        <begin position="6"/>
        <end position="31"/>
    </location>
</feature>
<gene>
    <name evidence="2" type="ORF">ACFP1K_25400</name>
</gene>
<sequence length="158" mass="17067">MSPLHTALLLATVLTTGLMAGLFFAYSFSVMPGLALSSDRVLVETMQNINRAIINPVFMLPFVGSIPLLIAVVIMSVDDPALPWLIAALILYVVSFLVTMAANVPLNNRLDQAGDPEHIPDLAAVRRGFEPRWVTFNLVRTSGHTAAFACAAWALTFA</sequence>
<proteinExistence type="predicted"/>
<dbReference type="Pfam" id="PF08592">
    <property type="entry name" value="Anthrone_oxy"/>
    <property type="match status" value="1"/>
</dbReference>
<organism evidence="2 3">
    <name type="scientific">Sphaerisporangium aureirubrum</name>
    <dbReference type="NCBI Taxonomy" id="1544736"/>
    <lineage>
        <taxon>Bacteria</taxon>
        <taxon>Bacillati</taxon>
        <taxon>Actinomycetota</taxon>
        <taxon>Actinomycetes</taxon>
        <taxon>Streptosporangiales</taxon>
        <taxon>Streptosporangiaceae</taxon>
        <taxon>Sphaerisporangium</taxon>
    </lineage>
</organism>
<dbReference type="InterPro" id="IPR013901">
    <property type="entry name" value="Anthrone_oxy"/>
</dbReference>
<accession>A0ABW1NMD6</accession>
<evidence type="ECO:0000256" key="1">
    <source>
        <dbReference type="SAM" id="Phobius"/>
    </source>
</evidence>
<keyword evidence="1" id="KW-0472">Membrane</keyword>
<dbReference type="RefSeq" id="WP_380757664.1">
    <property type="nucleotide sequence ID" value="NZ_JBHSRF010000044.1"/>
</dbReference>
<feature type="transmembrane region" description="Helical" evidence="1">
    <location>
        <begin position="52"/>
        <end position="75"/>
    </location>
</feature>
<evidence type="ECO:0000313" key="3">
    <source>
        <dbReference type="Proteomes" id="UP001596137"/>
    </source>
</evidence>
<protein>
    <submittedName>
        <fullName evidence="2">DUF1772 domain-containing protein</fullName>
    </submittedName>
</protein>